<dbReference type="InterPro" id="IPR011050">
    <property type="entry name" value="Pectin_lyase_fold/virulence"/>
</dbReference>
<dbReference type="OrthoDB" id="187139at2759"/>
<feature type="non-terminal residue" evidence="10">
    <location>
        <position position="380"/>
    </location>
</feature>
<keyword evidence="7" id="KW-0961">Cell wall biogenesis/degradation</keyword>
<proteinExistence type="inferred from homology"/>
<feature type="active site" evidence="8">
    <location>
        <position position="229"/>
    </location>
</feature>
<dbReference type="GO" id="GO:0004650">
    <property type="term" value="F:polygalacturonase activity"/>
    <property type="evidence" value="ECO:0007669"/>
    <property type="project" value="InterPro"/>
</dbReference>
<dbReference type="GO" id="GO:0071555">
    <property type="term" value="P:cell wall organization"/>
    <property type="evidence" value="ECO:0007669"/>
    <property type="project" value="UniProtKB-KW"/>
</dbReference>
<evidence type="ECO:0000256" key="6">
    <source>
        <dbReference type="ARBA" id="ARBA00023295"/>
    </source>
</evidence>
<dbReference type="Proteomes" id="UP000015453">
    <property type="component" value="Unassembled WGS sequence"/>
</dbReference>
<keyword evidence="5 9" id="KW-0378">Hydrolase</keyword>
<keyword evidence="4" id="KW-0964">Secreted</keyword>
<dbReference type="PROSITE" id="PS00502">
    <property type="entry name" value="POLYGALACTURONASE"/>
    <property type="match status" value="1"/>
</dbReference>
<comment type="caution">
    <text evidence="10">The sequence shown here is derived from an EMBL/GenBank/DDBJ whole genome shotgun (WGS) entry which is preliminary data.</text>
</comment>
<dbReference type="SUPFAM" id="SSF51126">
    <property type="entry name" value="Pectin lyase-like"/>
    <property type="match status" value="1"/>
</dbReference>
<comment type="subcellular location">
    <subcellularLocation>
        <location evidence="1">Secreted</location>
        <location evidence="1">Cell wall</location>
    </subcellularLocation>
</comment>
<feature type="non-terminal residue" evidence="10">
    <location>
        <position position="1"/>
    </location>
</feature>
<comment type="similarity">
    <text evidence="2 9">Belongs to the glycosyl hydrolase 28 family.</text>
</comment>
<evidence type="ECO:0000256" key="5">
    <source>
        <dbReference type="ARBA" id="ARBA00022801"/>
    </source>
</evidence>
<dbReference type="PANTHER" id="PTHR31375">
    <property type="match status" value="1"/>
</dbReference>
<evidence type="ECO:0000313" key="11">
    <source>
        <dbReference type="Proteomes" id="UP000015453"/>
    </source>
</evidence>
<evidence type="ECO:0000256" key="2">
    <source>
        <dbReference type="ARBA" id="ARBA00008834"/>
    </source>
</evidence>
<evidence type="ECO:0000256" key="3">
    <source>
        <dbReference type="ARBA" id="ARBA00022512"/>
    </source>
</evidence>
<keyword evidence="11" id="KW-1185">Reference proteome</keyword>
<dbReference type="InterPro" id="IPR012334">
    <property type="entry name" value="Pectin_lyas_fold"/>
</dbReference>
<dbReference type="EMBL" id="AUSU01003906">
    <property type="protein sequence ID" value="EPS66023.1"/>
    <property type="molecule type" value="Genomic_DNA"/>
</dbReference>
<gene>
    <name evidence="10" type="ORF">M569_08754</name>
</gene>
<evidence type="ECO:0000256" key="9">
    <source>
        <dbReference type="RuleBase" id="RU361169"/>
    </source>
</evidence>
<dbReference type="AlphaFoldDB" id="S8DSB2"/>
<dbReference type="Pfam" id="PF00295">
    <property type="entry name" value="Glyco_hydro_28"/>
    <property type="match status" value="1"/>
</dbReference>
<evidence type="ECO:0008006" key="12">
    <source>
        <dbReference type="Google" id="ProtNLM"/>
    </source>
</evidence>
<name>S8DSB2_9LAMI</name>
<evidence type="ECO:0000256" key="8">
    <source>
        <dbReference type="PROSITE-ProRule" id="PRU10052"/>
    </source>
</evidence>
<dbReference type="Gene3D" id="2.160.20.10">
    <property type="entry name" value="Single-stranded right-handed beta-helix, Pectin lyase-like"/>
    <property type="match status" value="1"/>
</dbReference>
<evidence type="ECO:0000256" key="4">
    <source>
        <dbReference type="ARBA" id="ARBA00022525"/>
    </source>
</evidence>
<dbReference type="FunFam" id="2.160.20.10:FF:000004">
    <property type="entry name" value="Pectin lyase-like superfamily protein"/>
    <property type="match status" value="1"/>
</dbReference>
<accession>S8DSB2</accession>
<evidence type="ECO:0000256" key="7">
    <source>
        <dbReference type="ARBA" id="ARBA00023316"/>
    </source>
</evidence>
<dbReference type="InterPro" id="IPR006626">
    <property type="entry name" value="PbH1"/>
</dbReference>
<keyword evidence="3" id="KW-0134">Cell wall</keyword>
<organism evidence="10 11">
    <name type="scientific">Genlisea aurea</name>
    <dbReference type="NCBI Taxonomy" id="192259"/>
    <lineage>
        <taxon>Eukaryota</taxon>
        <taxon>Viridiplantae</taxon>
        <taxon>Streptophyta</taxon>
        <taxon>Embryophyta</taxon>
        <taxon>Tracheophyta</taxon>
        <taxon>Spermatophyta</taxon>
        <taxon>Magnoliopsida</taxon>
        <taxon>eudicotyledons</taxon>
        <taxon>Gunneridae</taxon>
        <taxon>Pentapetalae</taxon>
        <taxon>asterids</taxon>
        <taxon>lamiids</taxon>
        <taxon>Lamiales</taxon>
        <taxon>Lentibulariaceae</taxon>
        <taxon>Genlisea</taxon>
    </lineage>
</organism>
<protein>
    <recommendedName>
        <fullName evidence="12">Polygalacturonase</fullName>
    </recommendedName>
</protein>
<keyword evidence="6 9" id="KW-0326">Glycosidase</keyword>
<reference evidence="10 11" key="1">
    <citation type="journal article" date="2013" name="BMC Genomics">
        <title>The miniature genome of a carnivorous plant Genlisea aurea contains a low number of genes and short non-coding sequences.</title>
        <authorList>
            <person name="Leushkin E.V."/>
            <person name="Sutormin R.A."/>
            <person name="Nabieva E.R."/>
            <person name="Penin A.A."/>
            <person name="Kondrashov A.S."/>
            <person name="Logacheva M.D."/>
        </authorList>
    </citation>
    <scope>NUCLEOTIDE SEQUENCE [LARGE SCALE GENOMIC DNA]</scope>
</reference>
<dbReference type="GO" id="GO:0005975">
    <property type="term" value="P:carbohydrate metabolic process"/>
    <property type="evidence" value="ECO:0007669"/>
    <property type="project" value="InterPro"/>
</dbReference>
<evidence type="ECO:0000313" key="10">
    <source>
        <dbReference type="EMBL" id="EPS66023.1"/>
    </source>
</evidence>
<dbReference type="InterPro" id="IPR000743">
    <property type="entry name" value="Glyco_hydro_28"/>
</dbReference>
<sequence length="380" mass="40831">LLVVLLSVSRFSSAGNILEFGADPDGYADSGDALLSAWADACNSRDPSVIYVPKGRFLINTNLQFRGPCENDATVIRIDGVLVAPSDYEAIGNANNWLLFNDVSGVSILGGTLDGRGHALWACKKSGGDCPVGATTIGIWNSQNVEVVGLETLNSQMFHIVVNGCRDVKLQQVTVLASEDSPNTDGIHVQFSNRVTILDSVIGSGDDCISIGPGTSDLWIENVVCGPGHGISIGSLGKKYDEEGVENVVVKNVRFKGTENGVRIKTWARPSKGFVRGVVFQHAVMHDVRNPIVIDQNYCPYHYNCPQEESGVRISDVLYEDIQGTSATEVAMKFDCSKTTPCENIRLENVNLRYNEQEARSSCANAAGTVAGNVQPSSCL</sequence>
<evidence type="ECO:0000256" key="1">
    <source>
        <dbReference type="ARBA" id="ARBA00004191"/>
    </source>
</evidence>
<dbReference type="SMART" id="SM00710">
    <property type="entry name" value="PbH1"/>
    <property type="match status" value="6"/>
</dbReference>